<sequence length="460" mass="49879">MSALTSVLRWAAGADITLTDPDFDDQQLLYLIDQHALAGRLLRRLPAGPQWLRYRLGVPVAQQFADTLTRAAAHIRAIDDIVAALGDQPPPILVKGMATGLLTGDEHLLRCGDIDLVCADGASLIEVLTGLGYQRTRQPFLHELGELTRDGIEIDVHAYLPVPAYGAVGCTDFSSPEHGETWRQPRRPSAMNPIRHDRLADGGAVTVGRVSVADPCLLAIVLCAHAFLNFTNMWSLSHRAKPCVKLAELADLHDLVRHKDFDPARFAALVDDLDAHDAVRWAGWASTTLLGSNPLPVPAGTEPFPRCLWWDFWAHIPADREALLLPGWFDLSAVSALADRIELDSGRHAPAWSVEVYRDERQATVTVGLPQRTDAATERGRVDFGTIGTEWVLSGGELTAVGGHHAIALLPGRRVRLCYHLADTTAQVLVGVAEQDAAGTLLSAVLLPAVLLSRIPVGAR</sequence>
<evidence type="ECO:0000313" key="1">
    <source>
        <dbReference type="EMBL" id="MBO3736637.1"/>
    </source>
</evidence>
<accession>A0ABS3UG19</accession>
<dbReference type="InterPro" id="IPR039498">
    <property type="entry name" value="NTP_transf_5"/>
</dbReference>
<proteinExistence type="predicted"/>
<dbReference type="EMBL" id="JAGFNS010000002">
    <property type="protein sequence ID" value="MBO3736637.1"/>
    <property type="molecule type" value="Genomic_DNA"/>
</dbReference>
<dbReference type="Proteomes" id="UP000679690">
    <property type="component" value="Unassembled WGS sequence"/>
</dbReference>
<reference evidence="1 2" key="1">
    <citation type="submission" date="2021-03" db="EMBL/GenBank/DDBJ databases">
        <title>Actinoplanes flavus sp. nov., a novel actinomycete isolated from Coconut Palm rhizosphere soil.</title>
        <authorList>
            <person name="Luo X."/>
        </authorList>
    </citation>
    <scope>NUCLEOTIDE SEQUENCE [LARGE SCALE GENOMIC DNA]</scope>
    <source>
        <strain evidence="1 2">NEAU-H7</strain>
    </source>
</reference>
<comment type="caution">
    <text evidence="1">The sequence shown here is derived from an EMBL/GenBank/DDBJ whole genome shotgun (WGS) entry which is preliminary data.</text>
</comment>
<gene>
    <name evidence="1" type="ORF">J5X75_03775</name>
</gene>
<dbReference type="RefSeq" id="WP_208465855.1">
    <property type="nucleotide sequence ID" value="NZ_JAGFNS010000002.1"/>
</dbReference>
<name>A0ABS3UG19_9ACTN</name>
<protein>
    <submittedName>
        <fullName evidence="1">Nucleotidyltransferase family protein</fullName>
    </submittedName>
</protein>
<organism evidence="1 2">
    <name type="scientific">Actinoplanes flavus</name>
    <dbReference type="NCBI Taxonomy" id="2820290"/>
    <lineage>
        <taxon>Bacteria</taxon>
        <taxon>Bacillati</taxon>
        <taxon>Actinomycetota</taxon>
        <taxon>Actinomycetes</taxon>
        <taxon>Micromonosporales</taxon>
        <taxon>Micromonosporaceae</taxon>
        <taxon>Actinoplanes</taxon>
    </lineage>
</organism>
<evidence type="ECO:0000313" key="2">
    <source>
        <dbReference type="Proteomes" id="UP000679690"/>
    </source>
</evidence>
<keyword evidence="2" id="KW-1185">Reference proteome</keyword>
<dbReference type="Pfam" id="PF14907">
    <property type="entry name" value="NTP_transf_5"/>
    <property type="match status" value="1"/>
</dbReference>